<keyword evidence="14" id="KW-1185">Reference proteome</keyword>
<keyword evidence="5 10" id="KW-0949">S-adenosyl-L-methionine</keyword>
<feature type="domain" description="MnmC-like methyltransferase" evidence="12">
    <location>
        <begin position="155"/>
        <end position="280"/>
    </location>
</feature>
<gene>
    <name evidence="10 13" type="primary">mnmC</name>
    <name evidence="13" type="ORF">E8M12_09625</name>
</gene>
<feature type="domain" description="FAD dependent oxidoreductase" evidence="11">
    <location>
        <begin position="305"/>
        <end position="672"/>
    </location>
</feature>
<evidence type="ECO:0000256" key="4">
    <source>
        <dbReference type="ARBA" id="ARBA00022679"/>
    </source>
</evidence>
<dbReference type="InterPro" id="IPR047785">
    <property type="entry name" value="tRNA_MNMC2"/>
</dbReference>
<dbReference type="NCBIfam" id="TIGR03197">
    <property type="entry name" value="MnmC_Cterm"/>
    <property type="match status" value="1"/>
</dbReference>
<dbReference type="NCBIfam" id="NF033855">
    <property type="entry name" value="tRNA_MNMC2"/>
    <property type="match status" value="1"/>
</dbReference>
<keyword evidence="9 10" id="KW-0511">Multifunctional enzyme</keyword>
<dbReference type="GO" id="GO:0032259">
    <property type="term" value="P:methylation"/>
    <property type="evidence" value="ECO:0007669"/>
    <property type="project" value="UniProtKB-KW"/>
</dbReference>
<evidence type="ECO:0000256" key="10">
    <source>
        <dbReference type="HAMAP-Rule" id="MF_01102"/>
    </source>
</evidence>
<comment type="function">
    <text evidence="10">Catalyzes the last two steps in the biosynthesis of 5-methylaminomethyl-2-thiouridine (mnm(5)s(2)U) at the wobble position (U34) in tRNA. Catalyzes the FAD-dependent demodification of cmnm(5)s(2)U34 to nm(5)s(2)U34, followed by the transfer of a methyl group from S-adenosyl-L-methionine to nm(5)s(2)U34, to form mnm(5)s(2)U34.</text>
</comment>
<proteinExistence type="inferred from homology"/>
<evidence type="ECO:0000259" key="12">
    <source>
        <dbReference type="Pfam" id="PF05430"/>
    </source>
</evidence>
<evidence type="ECO:0000313" key="14">
    <source>
        <dbReference type="Proteomes" id="UP000307999"/>
    </source>
</evidence>
<dbReference type="AlphaFoldDB" id="A0A4V5NW36"/>
<comment type="similarity">
    <text evidence="10">In the C-terminal section; belongs to the DAO family.</text>
</comment>
<accession>A0A4V5NW36</accession>
<evidence type="ECO:0000313" key="13">
    <source>
        <dbReference type="EMBL" id="TKB45085.1"/>
    </source>
</evidence>
<evidence type="ECO:0000256" key="3">
    <source>
        <dbReference type="ARBA" id="ARBA00022630"/>
    </source>
</evidence>
<dbReference type="GO" id="GO:0005737">
    <property type="term" value="C:cytoplasm"/>
    <property type="evidence" value="ECO:0007669"/>
    <property type="project" value="UniProtKB-SubCell"/>
</dbReference>
<keyword evidence="1 10" id="KW-0963">Cytoplasm</keyword>
<dbReference type="InterPro" id="IPR008471">
    <property type="entry name" value="MnmC-like_methylTransf"/>
</dbReference>
<dbReference type="PANTHER" id="PTHR13847:SF283">
    <property type="entry name" value="TRNA 5-METHYLAMINOMETHYL-2-THIOURIDINE BIOSYNTHESIS BIFUNCTIONAL PROTEIN MNMC"/>
    <property type="match status" value="1"/>
</dbReference>
<dbReference type="Gene3D" id="3.50.50.60">
    <property type="entry name" value="FAD/NAD(P)-binding domain"/>
    <property type="match status" value="1"/>
</dbReference>
<dbReference type="GO" id="GO:0050660">
    <property type="term" value="F:flavin adenine dinucleotide binding"/>
    <property type="evidence" value="ECO:0007669"/>
    <property type="project" value="UniProtKB-UniRule"/>
</dbReference>
<dbReference type="InterPro" id="IPR029063">
    <property type="entry name" value="SAM-dependent_MTases_sf"/>
</dbReference>
<dbReference type="OrthoDB" id="9786494at2"/>
<evidence type="ECO:0000256" key="9">
    <source>
        <dbReference type="ARBA" id="ARBA00023268"/>
    </source>
</evidence>
<comment type="subcellular location">
    <subcellularLocation>
        <location evidence="10">Cytoplasm</location>
    </subcellularLocation>
</comment>
<dbReference type="NCBIfam" id="NF002481">
    <property type="entry name" value="PRK01747.1-2"/>
    <property type="match status" value="1"/>
</dbReference>
<dbReference type="InterPro" id="IPR023032">
    <property type="entry name" value="tRNA_MAMT_biosynth_bifunc_MnmC"/>
</dbReference>
<dbReference type="GO" id="GO:0016645">
    <property type="term" value="F:oxidoreductase activity, acting on the CH-NH group of donors"/>
    <property type="evidence" value="ECO:0007669"/>
    <property type="project" value="InterPro"/>
</dbReference>
<dbReference type="EMBL" id="SWDB01000022">
    <property type="protein sequence ID" value="TKB45085.1"/>
    <property type="molecule type" value="Genomic_DNA"/>
</dbReference>
<dbReference type="Proteomes" id="UP000307999">
    <property type="component" value="Unassembled WGS sequence"/>
</dbReference>
<keyword evidence="4 10" id="KW-0808">Transferase</keyword>
<dbReference type="SUPFAM" id="SSF51905">
    <property type="entry name" value="FAD/NAD(P)-binding domain"/>
    <property type="match status" value="1"/>
</dbReference>
<organism evidence="13 14">
    <name type="scientific">Thalassotalea mangrovi</name>
    <dbReference type="NCBI Taxonomy" id="2572245"/>
    <lineage>
        <taxon>Bacteria</taxon>
        <taxon>Pseudomonadati</taxon>
        <taxon>Pseudomonadota</taxon>
        <taxon>Gammaproteobacteria</taxon>
        <taxon>Alteromonadales</taxon>
        <taxon>Colwelliaceae</taxon>
        <taxon>Thalassotalea</taxon>
    </lineage>
</organism>
<dbReference type="EC" id="1.5.-.-" evidence="10"/>
<name>A0A4V5NW36_9GAMM</name>
<feature type="region of interest" description="tRNA (mnm(5)s(2)U34)-methyltransferase" evidence="10">
    <location>
        <begin position="1"/>
        <end position="282"/>
    </location>
</feature>
<dbReference type="InterPro" id="IPR006076">
    <property type="entry name" value="FAD-dep_OxRdtase"/>
</dbReference>
<reference evidence="13 14" key="1">
    <citation type="submission" date="2019-04" db="EMBL/GenBank/DDBJ databases">
        <title>Thalassotalea guangxiensis sp. nov., isolated from sediment of the coastal wetland.</title>
        <authorList>
            <person name="Zheng S."/>
            <person name="Zhang D."/>
        </authorList>
    </citation>
    <scope>NUCLEOTIDE SEQUENCE [LARGE SCALE GENOMIC DNA]</scope>
    <source>
        <strain evidence="13 14">ZS-4</strain>
    </source>
</reference>
<keyword evidence="8 10" id="KW-0560">Oxidoreductase</keyword>
<keyword evidence="2 10" id="KW-0489">Methyltransferase</keyword>
<dbReference type="Pfam" id="PF01266">
    <property type="entry name" value="DAO"/>
    <property type="match status" value="1"/>
</dbReference>
<dbReference type="Gene3D" id="3.30.9.10">
    <property type="entry name" value="D-Amino Acid Oxidase, subunit A, domain 2"/>
    <property type="match status" value="1"/>
</dbReference>
<comment type="cofactor">
    <cofactor evidence="10">
        <name>FAD</name>
        <dbReference type="ChEBI" id="CHEBI:57692"/>
    </cofactor>
</comment>
<evidence type="ECO:0000256" key="2">
    <source>
        <dbReference type="ARBA" id="ARBA00022603"/>
    </source>
</evidence>
<dbReference type="PANTHER" id="PTHR13847">
    <property type="entry name" value="SARCOSINE DEHYDROGENASE-RELATED"/>
    <property type="match status" value="1"/>
</dbReference>
<dbReference type="InterPro" id="IPR036188">
    <property type="entry name" value="FAD/NAD-bd_sf"/>
</dbReference>
<keyword evidence="7 10" id="KW-0274">FAD</keyword>
<comment type="catalytic activity">
    <reaction evidence="10">
        <text>5-aminomethyl-2-thiouridine(34) in tRNA + S-adenosyl-L-methionine = 5-methylaminomethyl-2-thiouridine(34) in tRNA + S-adenosyl-L-homocysteine + H(+)</text>
        <dbReference type="Rhea" id="RHEA:19569"/>
        <dbReference type="Rhea" id="RHEA-COMP:10195"/>
        <dbReference type="Rhea" id="RHEA-COMP:10197"/>
        <dbReference type="ChEBI" id="CHEBI:15378"/>
        <dbReference type="ChEBI" id="CHEBI:57856"/>
        <dbReference type="ChEBI" id="CHEBI:59789"/>
        <dbReference type="ChEBI" id="CHEBI:74454"/>
        <dbReference type="ChEBI" id="CHEBI:74455"/>
        <dbReference type="EC" id="2.1.1.61"/>
    </reaction>
</comment>
<evidence type="ECO:0000256" key="8">
    <source>
        <dbReference type="ARBA" id="ARBA00023002"/>
    </source>
</evidence>
<dbReference type="Pfam" id="PF05430">
    <property type="entry name" value="Methyltransf_30"/>
    <property type="match status" value="1"/>
</dbReference>
<protein>
    <recommendedName>
        <fullName evidence="10">tRNA 5-methylaminomethyl-2-thiouridine biosynthesis bifunctional protein MnmC</fullName>
        <shortName evidence="10">tRNA mnm(5)s(2)U biosynthesis bifunctional protein</shortName>
    </recommendedName>
    <domain>
        <recommendedName>
            <fullName evidence="10">tRNA (mnm(5)s(2)U34)-methyltransferase</fullName>
            <ecNumber evidence="10">2.1.1.61</ecNumber>
        </recommendedName>
    </domain>
    <domain>
        <recommendedName>
            <fullName evidence="10">FAD-dependent cmnm(5)s(2)U34 oxidoreductase</fullName>
            <ecNumber evidence="10">1.5.-.-</ecNumber>
        </recommendedName>
    </domain>
</protein>
<evidence type="ECO:0000256" key="5">
    <source>
        <dbReference type="ARBA" id="ARBA00022691"/>
    </source>
</evidence>
<dbReference type="Gene3D" id="3.40.50.150">
    <property type="entry name" value="Vaccinia Virus protein VP39"/>
    <property type="match status" value="1"/>
</dbReference>
<feature type="region of interest" description="FAD-dependent cmnm(5)s(2)U34 oxidoreductase" evidence="10">
    <location>
        <begin position="308"/>
        <end position="706"/>
    </location>
</feature>
<evidence type="ECO:0000256" key="6">
    <source>
        <dbReference type="ARBA" id="ARBA00022694"/>
    </source>
</evidence>
<evidence type="ECO:0000259" key="11">
    <source>
        <dbReference type="Pfam" id="PF01266"/>
    </source>
</evidence>
<dbReference type="EC" id="2.1.1.61" evidence="10"/>
<dbReference type="GO" id="GO:0002097">
    <property type="term" value="P:tRNA wobble base modification"/>
    <property type="evidence" value="ECO:0007669"/>
    <property type="project" value="UniProtKB-UniRule"/>
</dbReference>
<dbReference type="InterPro" id="IPR017610">
    <property type="entry name" value="tRNA_S-uridine_synth_MnmC_C"/>
</dbReference>
<keyword evidence="3 10" id="KW-0285">Flavoprotein</keyword>
<keyword evidence="6 10" id="KW-0819">tRNA processing</keyword>
<dbReference type="GO" id="GO:0004808">
    <property type="term" value="F:tRNA (5-methylaminomethyl-2-thiouridylate)(34)-methyltransferase activity"/>
    <property type="evidence" value="ECO:0007669"/>
    <property type="project" value="UniProtKB-EC"/>
</dbReference>
<comment type="caution">
    <text evidence="13">The sequence shown here is derived from an EMBL/GenBank/DDBJ whole genome shotgun (WGS) entry which is preliminary data.</text>
</comment>
<evidence type="ECO:0000256" key="1">
    <source>
        <dbReference type="ARBA" id="ARBA00022490"/>
    </source>
</evidence>
<evidence type="ECO:0000256" key="7">
    <source>
        <dbReference type="ARBA" id="ARBA00022827"/>
    </source>
</evidence>
<comment type="similarity">
    <text evidence="10">In the N-terminal section; belongs to the methyltransferase superfamily. tRNA (mnm(5)s(2)U34)-methyltransferase family.</text>
</comment>
<dbReference type="HAMAP" id="MF_01102">
    <property type="entry name" value="MnmC"/>
    <property type="match status" value="1"/>
</dbReference>
<sequence length="706" mass="79014">MRYLKSTIFLNLRVKSLSKNNLPTSKNASVLKKPDIDKQSLKTAQIEFDNNGLPYSSQFDDIYFDYQDGCSQSVQVFIEGNDLDRQWLEYSADKSSPFVIAETGFGTGLNFFLTLKRFESFIASHNPDWTLRFISTEKYPMTADDLNQALQLFPEFDVYRQEFLSQYQLSESKQVLNIRMLDNKVDLQIHLQDATAAFASLEPKSFAHVDAWFLDGFAPKKNPEMWHQGLFMQLARLSKPGTTLATFTVAGIVRRGLEKQGFAVTRKKHQQYKSQTLVASYTGFPKADNINGYKRRTSPNKPQHVTIIGGGLASACAAYSLVKRGIKVNVFCQDKELAQGASANAIGAIYPLLHQQKDEISEFYQAGFNVAKNFYQQLISQGFNYTHGFDGLIEVAYKDALKERLQIFEKKPVWPEELVSVIDAAQVNRLSGMDINQPGLWIPEAGWVSPPELVKAIFTAAGQLGQCKVKYNTKVESIEKMATGRFLLTTNKGQKQIQTLVLCTGADTVNLAIADELPLSIVRGQVSQLQATTASKPLKTVICHKGYLTPTVNELHCIGATFDKKDSDTSTRNADNRYNFETLTRLLGNIGNWQLEDIKDAKARLRCCTPDHLPMVGAMPDIAGHKKAYQHLGKDKNWRFEQSPPVVEGLYVMTGMGARGLCSAPLLAEILACELVNETYPVSAEQLFQLAPNRFIIRDLIRSKAG</sequence>